<protein>
    <submittedName>
        <fullName evidence="1">Uncharacterized protein</fullName>
    </submittedName>
</protein>
<dbReference type="Proteomes" id="UP000321393">
    <property type="component" value="Unassembled WGS sequence"/>
</dbReference>
<evidence type="ECO:0000313" key="1">
    <source>
        <dbReference type="EMBL" id="KAA0051172.1"/>
    </source>
</evidence>
<gene>
    <name evidence="1" type="ORF">E6C27_scaffold511G001270</name>
</gene>
<dbReference type="AlphaFoldDB" id="A0A5A7U5N0"/>
<organism evidence="1 2">
    <name type="scientific">Cucumis melo var. makuwa</name>
    <name type="common">Oriental melon</name>
    <dbReference type="NCBI Taxonomy" id="1194695"/>
    <lineage>
        <taxon>Eukaryota</taxon>
        <taxon>Viridiplantae</taxon>
        <taxon>Streptophyta</taxon>
        <taxon>Embryophyta</taxon>
        <taxon>Tracheophyta</taxon>
        <taxon>Spermatophyta</taxon>
        <taxon>Magnoliopsida</taxon>
        <taxon>eudicotyledons</taxon>
        <taxon>Gunneridae</taxon>
        <taxon>Pentapetalae</taxon>
        <taxon>rosids</taxon>
        <taxon>fabids</taxon>
        <taxon>Cucurbitales</taxon>
        <taxon>Cucurbitaceae</taxon>
        <taxon>Benincaseae</taxon>
        <taxon>Cucumis</taxon>
    </lineage>
</organism>
<sequence>MPIPRMLNLDFRSRVPTSSSVTEASFSSIWSHYGVSNLVSFYLLPSHSFLCNKDENRKLAREASSLSSDSRLVLLLHHPMQNISFSSNYNNGENDTFKRWDLISRFPFYPLPETFRLSSCCGAVSSSSQIGFYTFYAITIKSVVGIYVIKLALQETGVLPTPKNIGENEMYVEKGYPDVQNDVRKNVERKASREAFPTLYQHGVEKASPDAELRVGIACIGSTSFPT</sequence>
<proteinExistence type="predicted"/>
<comment type="caution">
    <text evidence="1">The sequence shown here is derived from an EMBL/GenBank/DDBJ whole genome shotgun (WGS) entry which is preliminary data.</text>
</comment>
<accession>A0A5A7U5N0</accession>
<dbReference type="EMBL" id="SSTE01011342">
    <property type="protein sequence ID" value="KAA0051172.1"/>
    <property type="molecule type" value="Genomic_DNA"/>
</dbReference>
<evidence type="ECO:0000313" key="2">
    <source>
        <dbReference type="Proteomes" id="UP000321393"/>
    </source>
</evidence>
<name>A0A5A7U5N0_CUCMM</name>
<reference evidence="1 2" key="1">
    <citation type="submission" date="2019-08" db="EMBL/GenBank/DDBJ databases">
        <title>Draft genome sequences of two oriental melons (Cucumis melo L. var makuwa).</title>
        <authorList>
            <person name="Kwon S.-Y."/>
        </authorList>
    </citation>
    <scope>NUCLEOTIDE SEQUENCE [LARGE SCALE GENOMIC DNA]</scope>
    <source>
        <strain evidence="2">cv. SW 3</strain>
        <tissue evidence="1">Leaf</tissue>
    </source>
</reference>